<dbReference type="GO" id="GO:0009003">
    <property type="term" value="F:signal peptidase activity"/>
    <property type="evidence" value="ECO:0007669"/>
    <property type="project" value="UniProtKB-EC"/>
</dbReference>
<dbReference type="CDD" id="cd06530">
    <property type="entry name" value="S26_SPase_I"/>
    <property type="match status" value="1"/>
</dbReference>
<feature type="transmembrane region" description="Helical" evidence="6">
    <location>
        <begin position="145"/>
        <end position="168"/>
    </location>
</feature>
<dbReference type="GO" id="GO:0016020">
    <property type="term" value="C:membrane"/>
    <property type="evidence" value="ECO:0007669"/>
    <property type="project" value="UniProtKB-SubCell"/>
</dbReference>
<dbReference type="EMBL" id="MHIU01000025">
    <property type="protein sequence ID" value="OGY57692.1"/>
    <property type="molecule type" value="Genomic_DNA"/>
</dbReference>
<name>A0A1G1YZB3_9BACT</name>
<dbReference type="NCBIfam" id="TIGR02228">
    <property type="entry name" value="sigpep_I_arch"/>
    <property type="match status" value="1"/>
</dbReference>
<keyword evidence="3 6" id="KW-1133">Transmembrane helix</keyword>
<evidence type="ECO:0000256" key="6">
    <source>
        <dbReference type="SAM" id="Phobius"/>
    </source>
</evidence>
<evidence type="ECO:0000256" key="5">
    <source>
        <dbReference type="NCBIfam" id="TIGR02228"/>
    </source>
</evidence>
<comment type="caution">
    <text evidence="7">The sequence shown here is derived from an EMBL/GenBank/DDBJ whole genome shotgun (WGS) entry which is preliminary data.</text>
</comment>
<gene>
    <name evidence="7" type="ORF">A3D47_01205</name>
</gene>
<comment type="subcellular location">
    <subcellularLocation>
        <location evidence="1">Membrane</location>
    </subcellularLocation>
</comment>
<dbReference type="GO" id="GO:0006465">
    <property type="term" value="P:signal peptide processing"/>
    <property type="evidence" value="ECO:0007669"/>
    <property type="project" value="UniProtKB-UniRule"/>
</dbReference>
<dbReference type="PANTHER" id="PTHR10806">
    <property type="entry name" value="SIGNAL PEPTIDASE COMPLEX CATALYTIC SUBUNIT SEC11"/>
    <property type="match status" value="1"/>
</dbReference>
<keyword evidence="2 6" id="KW-0812">Transmembrane</keyword>
<accession>A0A1G1YZB3</accession>
<dbReference type="Proteomes" id="UP000178651">
    <property type="component" value="Unassembled WGS sequence"/>
</dbReference>
<dbReference type="AlphaFoldDB" id="A0A1G1YZB3"/>
<evidence type="ECO:0000256" key="3">
    <source>
        <dbReference type="ARBA" id="ARBA00022989"/>
    </source>
</evidence>
<protein>
    <recommendedName>
        <fullName evidence="5">Signal peptidase I</fullName>
        <ecNumber evidence="5">3.4.21.89</ecNumber>
    </recommendedName>
</protein>
<dbReference type="GO" id="GO:0004252">
    <property type="term" value="F:serine-type endopeptidase activity"/>
    <property type="evidence" value="ECO:0007669"/>
    <property type="project" value="UniProtKB-UniRule"/>
</dbReference>
<dbReference type="PANTHER" id="PTHR10806:SF6">
    <property type="entry name" value="SIGNAL PEPTIDASE COMPLEX CATALYTIC SUBUNIT SEC11"/>
    <property type="match status" value="1"/>
</dbReference>
<sequence length="182" mass="19979">MKMKSKIKKTAYITFISFLTLVGLLVVASAFPIAGNYQIKVVESGSMEPAIKVGSVVVVKPAESYVVGDIVTYEGGFKDEKGRSIPVTHRIVEEKTSGTLKTYVTKGDANDDPDNLAVRERQVIGKVIFTIPYIGYIVESVRQPYGFLAIIVIPATLIVYDQAVIVWAEVKKIRGKKEELPA</sequence>
<dbReference type="SUPFAM" id="SSF51306">
    <property type="entry name" value="LexA/Signal peptidase"/>
    <property type="match status" value="1"/>
</dbReference>
<evidence type="ECO:0000256" key="2">
    <source>
        <dbReference type="ARBA" id="ARBA00022692"/>
    </source>
</evidence>
<dbReference type="InterPro" id="IPR001733">
    <property type="entry name" value="Peptidase_S26B"/>
</dbReference>
<dbReference type="InterPro" id="IPR036286">
    <property type="entry name" value="LexA/Signal_pep-like_sf"/>
</dbReference>
<keyword evidence="4 6" id="KW-0472">Membrane</keyword>
<organism evidence="7 8">
    <name type="scientific">Candidatus Colwellbacteria bacterium RIFCSPHIGHO2_02_FULL_43_15</name>
    <dbReference type="NCBI Taxonomy" id="1797686"/>
    <lineage>
        <taxon>Bacteria</taxon>
        <taxon>Candidatus Colwelliibacteriota</taxon>
    </lineage>
</organism>
<dbReference type="PRINTS" id="PR00728">
    <property type="entry name" value="SIGNALPTASE"/>
</dbReference>
<dbReference type="InterPro" id="IPR019533">
    <property type="entry name" value="Peptidase_S26"/>
</dbReference>
<proteinExistence type="predicted"/>
<evidence type="ECO:0000256" key="1">
    <source>
        <dbReference type="ARBA" id="ARBA00004370"/>
    </source>
</evidence>
<evidence type="ECO:0000256" key="4">
    <source>
        <dbReference type="ARBA" id="ARBA00023136"/>
    </source>
</evidence>
<evidence type="ECO:0000313" key="8">
    <source>
        <dbReference type="Proteomes" id="UP000178651"/>
    </source>
</evidence>
<reference evidence="7 8" key="1">
    <citation type="journal article" date="2016" name="Nat. Commun.">
        <title>Thousands of microbial genomes shed light on interconnected biogeochemical processes in an aquifer system.</title>
        <authorList>
            <person name="Anantharaman K."/>
            <person name="Brown C.T."/>
            <person name="Hug L.A."/>
            <person name="Sharon I."/>
            <person name="Castelle C.J."/>
            <person name="Probst A.J."/>
            <person name="Thomas B.C."/>
            <person name="Singh A."/>
            <person name="Wilkins M.J."/>
            <person name="Karaoz U."/>
            <person name="Brodie E.L."/>
            <person name="Williams K.H."/>
            <person name="Hubbard S.S."/>
            <person name="Banfield J.F."/>
        </authorList>
    </citation>
    <scope>NUCLEOTIDE SEQUENCE [LARGE SCALE GENOMIC DNA]</scope>
</reference>
<dbReference type="EC" id="3.4.21.89" evidence="5"/>
<evidence type="ECO:0000313" key="7">
    <source>
        <dbReference type="EMBL" id="OGY57692.1"/>
    </source>
</evidence>